<dbReference type="OMA" id="AVNIPRM"/>
<keyword evidence="3" id="KW-1185">Reference proteome</keyword>
<evidence type="ECO:0000313" key="3">
    <source>
        <dbReference type="Proteomes" id="UP000007266"/>
    </source>
</evidence>
<dbReference type="InterPro" id="IPR049012">
    <property type="entry name" value="Mutator_transp_dom"/>
</dbReference>
<dbReference type="EMBL" id="KQ972436">
    <property type="protein sequence ID" value="EFA13403.1"/>
    <property type="molecule type" value="Genomic_DNA"/>
</dbReference>
<organism evidence="2 3">
    <name type="scientific">Tribolium castaneum</name>
    <name type="common">Red flour beetle</name>
    <dbReference type="NCBI Taxonomy" id="7070"/>
    <lineage>
        <taxon>Eukaryota</taxon>
        <taxon>Metazoa</taxon>
        <taxon>Ecdysozoa</taxon>
        <taxon>Arthropoda</taxon>
        <taxon>Hexapoda</taxon>
        <taxon>Insecta</taxon>
        <taxon>Pterygota</taxon>
        <taxon>Neoptera</taxon>
        <taxon>Endopterygota</taxon>
        <taxon>Coleoptera</taxon>
        <taxon>Polyphaga</taxon>
        <taxon>Cucujiformia</taxon>
        <taxon>Tenebrionidae</taxon>
        <taxon>Tenebrionidae incertae sedis</taxon>
        <taxon>Tribolium</taxon>
    </lineage>
</organism>
<accession>D7GYG6</accession>
<protein>
    <recommendedName>
        <fullName evidence="1">Mutator-like transposase domain-containing protein</fullName>
    </recommendedName>
</protein>
<evidence type="ECO:0000259" key="1">
    <source>
        <dbReference type="Pfam" id="PF20700"/>
    </source>
</evidence>
<proteinExistence type="predicted"/>
<evidence type="ECO:0000313" key="2">
    <source>
        <dbReference type="EMBL" id="EFA13403.1"/>
    </source>
</evidence>
<sequence>MCGVTGTFSTEKADNNINEAAVCGTVAIGAGYSQITEFCAALNIPQLNKKTYIKTEGKILHIAENVALDEMLAAGQKERALAIEAGEIDKDGVPYITVVVDGAWSKRSYKSNYNASSGVATIVGLLSD</sequence>
<reference evidence="2 3" key="1">
    <citation type="journal article" date="2008" name="Nature">
        <title>The genome of the model beetle and pest Tribolium castaneum.</title>
        <authorList>
            <consortium name="Tribolium Genome Sequencing Consortium"/>
            <person name="Richards S."/>
            <person name="Gibbs R.A."/>
            <person name="Weinstock G.M."/>
            <person name="Brown S.J."/>
            <person name="Denell R."/>
            <person name="Beeman R.W."/>
            <person name="Gibbs R."/>
            <person name="Beeman R.W."/>
            <person name="Brown S.J."/>
            <person name="Bucher G."/>
            <person name="Friedrich M."/>
            <person name="Grimmelikhuijzen C.J."/>
            <person name="Klingler M."/>
            <person name="Lorenzen M."/>
            <person name="Richards S."/>
            <person name="Roth S."/>
            <person name="Schroder R."/>
            <person name="Tautz D."/>
            <person name="Zdobnov E.M."/>
            <person name="Muzny D."/>
            <person name="Gibbs R.A."/>
            <person name="Weinstock G.M."/>
            <person name="Attaway T."/>
            <person name="Bell S."/>
            <person name="Buhay C.J."/>
            <person name="Chandrabose M.N."/>
            <person name="Chavez D."/>
            <person name="Clerk-Blankenburg K.P."/>
            <person name="Cree A."/>
            <person name="Dao M."/>
            <person name="Davis C."/>
            <person name="Chacko J."/>
            <person name="Dinh H."/>
            <person name="Dugan-Rocha S."/>
            <person name="Fowler G."/>
            <person name="Garner T.T."/>
            <person name="Garnes J."/>
            <person name="Gnirke A."/>
            <person name="Hawes A."/>
            <person name="Hernandez J."/>
            <person name="Hines S."/>
            <person name="Holder M."/>
            <person name="Hume J."/>
            <person name="Jhangiani S.N."/>
            <person name="Joshi V."/>
            <person name="Khan Z.M."/>
            <person name="Jackson L."/>
            <person name="Kovar C."/>
            <person name="Kowis A."/>
            <person name="Lee S."/>
            <person name="Lewis L.R."/>
            <person name="Margolis J."/>
            <person name="Morgan M."/>
            <person name="Nazareth L.V."/>
            <person name="Nguyen N."/>
            <person name="Okwuonu G."/>
            <person name="Parker D."/>
            <person name="Richards S."/>
            <person name="Ruiz S.J."/>
            <person name="Santibanez J."/>
            <person name="Savard J."/>
            <person name="Scherer S.E."/>
            <person name="Schneider B."/>
            <person name="Sodergren E."/>
            <person name="Tautz D."/>
            <person name="Vattahil S."/>
            <person name="Villasana D."/>
            <person name="White C.S."/>
            <person name="Wright R."/>
            <person name="Park Y."/>
            <person name="Beeman R.W."/>
            <person name="Lord J."/>
            <person name="Oppert B."/>
            <person name="Lorenzen M."/>
            <person name="Brown S."/>
            <person name="Wang L."/>
            <person name="Savard J."/>
            <person name="Tautz D."/>
            <person name="Richards S."/>
            <person name="Weinstock G."/>
            <person name="Gibbs R.A."/>
            <person name="Liu Y."/>
            <person name="Worley K."/>
            <person name="Weinstock G."/>
            <person name="Elsik C.G."/>
            <person name="Reese J.T."/>
            <person name="Elhaik E."/>
            <person name="Landan G."/>
            <person name="Graur D."/>
            <person name="Arensburger P."/>
            <person name="Atkinson P."/>
            <person name="Beeman R.W."/>
            <person name="Beidler J."/>
            <person name="Brown S.J."/>
            <person name="Demuth J.P."/>
            <person name="Drury D.W."/>
            <person name="Du Y.Z."/>
            <person name="Fujiwara H."/>
            <person name="Lorenzen M."/>
            <person name="Maselli V."/>
            <person name="Osanai M."/>
            <person name="Park Y."/>
            <person name="Robertson H.M."/>
            <person name="Tu Z."/>
            <person name="Wang J.J."/>
            <person name="Wang S."/>
            <person name="Richards S."/>
            <person name="Song H."/>
            <person name="Zhang L."/>
            <person name="Sodergren E."/>
            <person name="Werner D."/>
            <person name="Stanke M."/>
            <person name="Morgenstern B."/>
            <person name="Solovyev V."/>
            <person name="Kosarev P."/>
            <person name="Brown G."/>
            <person name="Chen H.C."/>
            <person name="Ermolaeva O."/>
            <person name="Hlavina W."/>
            <person name="Kapustin Y."/>
            <person name="Kiryutin B."/>
            <person name="Kitts P."/>
            <person name="Maglott D."/>
            <person name="Pruitt K."/>
            <person name="Sapojnikov V."/>
            <person name="Souvorov A."/>
            <person name="Mackey A.J."/>
            <person name="Waterhouse R.M."/>
            <person name="Wyder S."/>
            <person name="Zdobnov E.M."/>
            <person name="Zdobnov E.M."/>
            <person name="Wyder S."/>
            <person name="Kriventseva E.V."/>
            <person name="Kadowaki T."/>
            <person name="Bork P."/>
            <person name="Aranda M."/>
            <person name="Bao R."/>
            <person name="Beermann A."/>
            <person name="Berns N."/>
            <person name="Bolognesi R."/>
            <person name="Bonneton F."/>
            <person name="Bopp D."/>
            <person name="Brown S.J."/>
            <person name="Bucher G."/>
            <person name="Butts T."/>
            <person name="Chaumot A."/>
            <person name="Denell R.E."/>
            <person name="Ferrier D.E."/>
            <person name="Friedrich M."/>
            <person name="Gordon C.M."/>
            <person name="Jindra M."/>
            <person name="Klingler M."/>
            <person name="Lan Q."/>
            <person name="Lattorff H.M."/>
            <person name="Laudet V."/>
            <person name="von Levetsow C."/>
            <person name="Liu Z."/>
            <person name="Lutz R."/>
            <person name="Lynch J.A."/>
            <person name="da Fonseca R.N."/>
            <person name="Posnien N."/>
            <person name="Reuter R."/>
            <person name="Roth S."/>
            <person name="Savard J."/>
            <person name="Schinko J.B."/>
            <person name="Schmitt C."/>
            <person name="Schoppmeier M."/>
            <person name="Schroder R."/>
            <person name="Shippy T.D."/>
            <person name="Simonnet F."/>
            <person name="Marques-Souza H."/>
            <person name="Tautz D."/>
            <person name="Tomoyasu Y."/>
            <person name="Trauner J."/>
            <person name="Van der Zee M."/>
            <person name="Vervoort M."/>
            <person name="Wittkopp N."/>
            <person name="Wimmer E.A."/>
            <person name="Yang X."/>
            <person name="Jones A.K."/>
            <person name="Sattelle D.B."/>
            <person name="Ebert P.R."/>
            <person name="Nelson D."/>
            <person name="Scott J.G."/>
            <person name="Beeman R.W."/>
            <person name="Muthukrishnan S."/>
            <person name="Kramer K.J."/>
            <person name="Arakane Y."/>
            <person name="Beeman R.W."/>
            <person name="Zhu Q."/>
            <person name="Hogenkamp D."/>
            <person name="Dixit R."/>
            <person name="Oppert B."/>
            <person name="Jiang H."/>
            <person name="Zou Z."/>
            <person name="Marshall J."/>
            <person name="Elpidina E."/>
            <person name="Vinokurov K."/>
            <person name="Oppert C."/>
            <person name="Zou Z."/>
            <person name="Evans J."/>
            <person name="Lu Z."/>
            <person name="Zhao P."/>
            <person name="Sumathipala N."/>
            <person name="Altincicek B."/>
            <person name="Vilcinskas A."/>
            <person name="Williams M."/>
            <person name="Hultmark D."/>
            <person name="Hetru C."/>
            <person name="Jiang H."/>
            <person name="Grimmelikhuijzen C.J."/>
            <person name="Hauser F."/>
            <person name="Cazzamali G."/>
            <person name="Williamson M."/>
            <person name="Park Y."/>
            <person name="Li B."/>
            <person name="Tanaka Y."/>
            <person name="Predel R."/>
            <person name="Neupert S."/>
            <person name="Schachtner J."/>
            <person name="Verleyen P."/>
            <person name="Raible F."/>
            <person name="Bork P."/>
            <person name="Friedrich M."/>
            <person name="Walden K.K."/>
            <person name="Robertson H.M."/>
            <person name="Angeli S."/>
            <person name="Foret S."/>
            <person name="Bucher G."/>
            <person name="Schuetz S."/>
            <person name="Maleszka R."/>
            <person name="Wimmer E.A."/>
            <person name="Beeman R.W."/>
            <person name="Lorenzen M."/>
            <person name="Tomoyasu Y."/>
            <person name="Miller S.C."/>
            <person name="Grossmann D."/>
            <person name="Bucher G."/>
        </authorList>
    </citation>
    <scope>NUCLEOTIDE SEQUENCE [LARGE SCALE GENOMIC DNA]</scope>
    <source>
        <strain evidence="2 3">Georgia GA2</strain>
    </source>
</reference>
<dbReference type="eggNOG" id="ENOG502S0S7">
    <property type="taxonomic scope" value="Eukaryota"/>
</dbReference>
<name>D7GYG6_TRICA</name>
<dbReference type="AlphaFoldDB" id="D7GYG6"/>
<dbReference type="InParanoid" id="D7GYG6"/>
<dbReference type="Pfam" id="PF20700">
    <property type="entry name" value="Mutator"/>
    <property type="match status" value="1"/>
</dbReference>
<reference evidence="2 3" key="2">
    <citation type="journal article" date="2010" name="Nucleic Acids Res.">
        <title>BeetleBase in 2010: revisions to provide comprehensive genomic information for Tribolium castaneum.</title>
        <authorList>
            <person name="Kim H.S."/>
            <person name="Murphy T."/>
            <person name="Xia J."/>
            <person name="Caragea D."/>
            <person name="Park Y."/>
            <person name="Beeman R.W."/>
            <person name="Lorenzen M.D."/>
            <person name="Butcher S."/>
            <person name="Manak J.R."/>
            <person name="Brown S.J."/>
        </authorList>
    </citation>
    <scope>NUCLEOTIDE SEQUENCE [LARGE SCALE GENOMIC DNA]</scope>
    <source>
        <strain evidence="2 3">Georgia GA2</strain>
    </source>
</reference>
<dbReference type="Proteomes" id="UP000007266">
    <property type="component" value="Unassembled WGS sequence"/>
</dbReference>
<gene>
    <name evidence="2" type="primary">GLEAN_05048</name>
    <name evidence="2" type="ORF">TcasGA2_TC005048</name>
</gene>
<feature type="domain" description="Mutator-like transposase" evidence="1">
    <location>
        <begin position="1"/>
        <end position="126"/>
    </location>
</feature>
<dbReference type="HOGENOM" id="CLU_1962411_0_0_1"/>
<dbReference type="PhylomeDB" id="D7GYG6"/>